<evidence type="ECO:0000313" key="2">
    <source>
        <dbReference type="Proteomes" id="UP000267844"/>
    </source>
</evidence>
<dbReference type="AlphaFoldDB" id="A0A3R8UNV4"/>
<protein>
    <submittedName>
        <fullName evidence="1">Uncharacterized protein</fullName>
    </submittedName>
</protein>
<name>A0A3R8UNV4_9FLAO</name>
<evidence type="ECO:0000313" key="1">
    <source>
        <dbReference type="EMBL" id="RRT89880.1"/>
    </source>
</evidence>
<dbReference type="Proteomes" id="UP000267844">
    <property type="component" value="Unassembled WGS sequence"/>
</dbReference>
<accession>A0A3R8UNV4</accession>
<organism evidence="1 2">
    <name type="scientific">Empedobacter falsenii</name>
    <dbReference type="NCBI Taxonomy" id="343874"/>
    <lineage>
        <taxon>Bacteria</taxon>
        <taxon>Pseudomonadati</taxon>
        <taxon>Bacteroidota</taxon>
        <taxon>Flavobacteriia</taxon>
        <taxon>Flavobacteriales</taxon>
        <taxon>Weeksellaceae</taxon>
        <taxon>Empedobacter</taxon>
    </lineage>
</organism>
<dbReference type="EMBL" id="RHPO01000024">
    <property type="protein sequence ID" value="RRT89880.1"/>
    <property type="molecule type" value="Genomic_DNA"/>
</dbReference>
<dbReference type="OrthoDB" id="3727885at2"/>
<comment type="caution">
    <text evidence="1">The sequence shown here is derived from an EMBL/GenBank/DDBJ whole genome shotgun (WGS) entry which is preliminary data.</text>
</comment>
<sequence>MSKDNNKIYFSNSPFTNGHKVIDFVWSARLDENFDLWMDLHLESDNYDEEEEYKDDLDEIDDISEENAEKQLWINYDHAIISSTYWNNKGIKIDNDAQLDFNQLNKKTFEIDPLPVNLDESENLAFGISMLGNDTVAQHEITFLDTEEFGVFDIKWKGKIANTYLGETDFDYDFYVYMKNIKFNGIKVHPSLEKEKVTAFFEKSLTHFNDFELVDTDELELENYILKIKRQED</sequence>
<gene>
    <name evidence="1" type="ORF">EGI89_10925</name>
</gene>
<dbReference type="RefSeq" id="WP_038333628.1">
    <property type="nucleotide sequence ID" value="NZ_JSYQ01000009.1"/>
</dbReference>
<reference evidence="1 2" key="1">
    <citation type="submission" date="2018-10" db="EMBL/GenBank/DDBJ databases">
        <title>Transmission dynamics of multidrug resistant bacteria on intensive care unit surfaces.</title>
        <authorList>
            <person name="D'Souza A.W."/>
            <person name="Potter R.F."/>
            <person name="Wallace M."/>
            <person name="Shupe A."/>
            <person name="Patel S."/>
            <person name="Sun S."/>
            <person name="Gul D."/>
            <person name="Kwon J.H."/>
            <person name="Andleeb S."/>
            <person name="Burnham C.-A.D."/>
            <person name="Dantas G."/>
        </authorList>
    </citation>
    <scope>NUCLEOTIDE SEQUENCE [LARGE SCALE GENOMIC DNA]</scope>
    <source>
        <strain evidence="1 2">WF_348</strain>
    </source>
</reference>
<proteinExistence type="predicted"/>